<evidence type="ECO:0000313" key="9">
    <source>
        <dbReference type="EMBL" id="QYM79747.1"/>
    </source>
</evidence>
<dbReference type="PIRSF" id="PIRSF002162">
    <property type="entry name" value="Ribosomal_L6"/>
    <property type="match status" value="1"/>
</dbReference>
<evidence type="ECO:0000256" key="7">
    <source>
        <dbReference type="RuleBase" id="RU003870"/>
    </source>
</evidence>
<evidence type="ECO:0000256" key="3">
    <source>
        <dbReference type="ARBA" id="ARBA00022980"/>
    </source>
</evidence>
<sequence length="181" mass="19369">MSRIGKQPVLIPAKVKVAVKDGTVNVEGPKGKVSKLFADAVKVTVADGKVTFAPTEDTRFSKAMYGTARSIVAGMVKGVSEGFAKDLEIQGVGFKAVLKGKELDLSLGYSHPVIMEIPEGIKITIADGTRVRVEGCDKQLVGAVTAEIRSYYPPEPYKGKGVRIVGEHAERVRRKEGKTVA</sequence>
<comment type="function">
    <text evidence="5 7">This protein binds to the 23S rRNA, and is important in its secondary structure. It is located near the subunit interface in the base of the L7/L12 stalk, and near the tRNA binding site of the peptidyltransferase center.</text>
</comment>
<dbReference type="InterPro" id="IPR020040">
    <property type="entry name" value="Ribosomal_uL6_a/b-dom"/>
</dbReference>
<dbReference type="InterPro" id="IPR036789">
    <property type="entry name" value="Ribosomal_uL6-like_a/b-dom_sf"/>
</dbReference>
<feature type="domain" description="Large ribosomal subunit protein uL6 alpha-beta" evidence="8">
    <location>
        <begin position="11"/>
        <end position="82"/>
    </location>
</feature>
<dbReference type="Proteomes" id="UP000825051">
    <property type="component" value="Chromosome"/>
</dbReference>
<dbReference type="KEGG" id="ole:K0B96_03765"/>
<reference evidence="9" key="1">
    <citation type="submission" date="2021-08" db="EMBL/GenBank/DDBJ databases">
        <title>Genome of a novel bacterium of the phylum Verrucomicrobia, Oleiharenicola sp. KSB-15.</title>
        <authorList>
            <person name="Chung J.-H."/>
            <person name="Ahn J.-H."/>
            <person name="Yoon Y."/>
            <person name="Kim D.-Y."/>
            <person name="An S.-H."/>
            <person name="Park I."/>
            <person name="Yeon J."/>
        </authorList>
    </citation>
    <scope>NUCLEOTIDE SEQUENCE</scope>
    <source>
        <strain evidence="9">KSB-15</strain>
    </source>
</reference>
<dbReference type="SUPFAM" id="SSF56053">
    <property type="entry name" value="Ribosomal protein L6"/>
    <property type="match status" value="2"/>
</dbReference>
<dbReference type="InterPro" id="IPR000702">
    <property type="entry name" value="Ribosomal_uL6-like"/>
</dbReference>
<evidence type="ECO:0000313" key="10">
    <source>
        <dbReference type="Proteomes" id="UP000825051"/>
    </source>
</evidence>
<dbReference type="PANTHER" id="PTHR11655">
    <property type="entry name" value="60S/50S RIBOSOMAL PROTEIN L6/L9"/>
    <property type="match status" value="1"/>
</dbReference>
<evidence type="ECO:0000256" key="1">
    <source>
        <dbReference type="ARBA" id="ARBA00022730"/>
    </source>
</evidence>
<dbReference type="GO" id="GO:0019843">
    <property type="term" value="F:rRNA binding"/>
    <property type="evidence" value="ECO:0007669"/>
    <property type="project" value="UniProtKB-UniRule"/>
</dbReference>
<dbReference type="PRINTS" id="PR00059">
    <property type="entry name" value="RIBOSOMALL6"/>
</dbReference>
<dbReference type="HAMAP" id="MF_01365_B">
    <property type="entry name" value="Ribosomal_uL6_B"/>
    <property type="match status" value="1"/>
</dbReference>
<protein>
    <recommendedName>
        <fullName evidence="5">Large ribosomal subunit protein uL6</fullName>
    </recommendedName>
</protein>
<accession>A0A8F9XGY6</accession>
<dbReference type="Pfam" id="PF00347">
    <property type="entry name" value="Ribosomal_L6"/>
    <property type="match status" value="2"/>
</dbReference>
<dbReference type="PROSITE" id="PS00525">
    <property type="entry name" value="RIBOSOMAL_L6_1"/>
    <property type="match status" value="1"/>
</dbReference>
<organism evidence="9 10">
    <name type="scientific">Horticoccus luteus</name>
    <dbReference type="NCBI Taxonomy" id="2862869"/>
    <lineage>
        <taxon>Bacteria</taxon>
        <taxon>Pseudomonadati</taxon>
        <taxon>Verrucomicrobiota</taxon>
        <taxon>Opitutia</taxon>
        <taxon>Opitutales</taxon>
        <taxon>Opitutaceae</taxon>
        <taxon>Horticoccus</taxon>
    </lineage>
</organism>
<dbReference type="GO" id="GO:0003735">
    <property type="term" value="F:structural constituent of ribosome"/>
    <property type="evidence" value="ECO:0007669"/>
    <property type="project" value="UniProtKB-UniRule"/>
</dbReference>
<evidence type="ECO:0000259" key="8">
    <source>
        <dbReference type="Pfam" id="PF00347"/>
    </source>
</evidence>
<keyword evidence="2 5" id="KW-0694">RNA-binding</keyword>
<dbReference type="EMBL" id="CP080507">
    <property type="protein sequence ID" value="QYM79747.1"/>
    <property type="molecule type" value="Genomic_DNA"/>
</dbReference>
<dbReference type="InterPro" id="IPR002358">
    <property type="entry name" value="Ribosomal_uL6_CS"/>
</dbReference>
<dbReference type="InterPro" id="IPR019906">
    <property type="entry name" value="Ribosomal_uL6_bac-type"/>
</dbReference>
<evidence type="ECO:0000256" key="2">
    <source>
        <dbReference type="ARBA" id="ARBA00022884"/>
    </source>
</evidence>
<dbReference type="NCBIfam" id="TIGR03654">
    <property type="entry name" value="L6_bact"/>
    <property type="match status" value="1"/>
</dbReference>
<keyword evidence="3 5" id="KW-0689">Ribosomal protein</keyword>
<name>A0A8F9XGY6_9BACT</name>
<keyword evidence="1 5" id="KW-0699">rRNA-binding</keyword>
<dbReference type="FunFam" id="3.90.930.12:FF:000002">
    <property type="entry name" value="50S ribosomal protein L6"/>
    <property type="match status" value="1"/>
</dbReference>
<dbReference type="GO" id="GO:0022625">
    <property type="term" value="C:cytosolic large ribosomal subunit"/>
    <property type="evidence" value="ECO:0007669"/>
    <property type="project" value="UniProtKB-UniRule"/>
</dbReference>
<dbReference type="PANTHER" id="PTHR11655:SF14">
    <property type="entry name" value="LARGE RIBOSOMAL SUBUNIT PROTEIN UL6M"/>
    <property type="match status" value="1"/>
</dbReference>
<dbReference type="RefSeq" id="WP_220163999.1">
    <property type="nucleotide sequence ID" value="NZ_CP080507.1"/>
</dbReference>
<evidence type="ECO:0000256" key="4">
    <source>
        <dbReference type="ARBA" id="ARBA00023274"/>
    </source>
</evidence>
<dbReference type="Gene3D" id="3.90.930.12">
    <property type="entry name" value="Ribosomal protein L6, alpha-beta domain"/>
    <property type="match status" value="2"/>
</dbReference>
<proteinExistence type="inferred from homology"/>
<dbReference type="AlphaFoldDB" id="A0A8F9XGY6"/>
<comment type="subunit">
    <text evidence="5">Part of the 50S ribosomal subunit.</text>
</comment>
<evidence type="ECO:0000256" key="6">
    <source>
        <dbReference type="RuleBase" id="RU003869"/>
    </source>
</evidence>
<evidence type="ECO:0000256" key="5">
    <source>
        <dbReference type="HAMAP-Rule" id="MF_01365"/>
    </source>
</evidence>
<keyword evidence="10" id="KW-1185">Reference proteome</keyword>
<gene>
    <name evidence="5 9" type="primary">rplF</name>
    <name evidence="9" type="ORF">K0B96_03765</name>
</gene>
<keyword evidence="4 5" id="KW-0687">Ribonucleoprotein</keyword>
<feature type="domain" description="Large ribosomal subunit protein uL6 alpha-beta" evidence="8">
    <location>
        <begin position="91"/>
        <end position="163"/>
    </location>
</feature>
<dbReference type="GO" id="GO:0002181">
    <property type="term" value="P:cytoplasmic translation"/>
    <property type="evidence" value="ECO:0007669"/>
    <property type="project" value="TreeGrafter"/>
</dbReference>
<comment type="similarity">
    <text evidence="5 6">Belongs to the universal ribosomal protein uL6 family.</text>
</comment>